<evidence type="ECO:0000313" key="3">
    <source>
        <dbReference type="Proteomes" id="UP000593562"/>
    </source>
</evidence>
<protein>
    <submittedName>
        <fullName evidence="2">Uncharacterized protein</fullName>
    </submittedName>
</protein>
<dbReference type="Proteomes" id="UP000593562">
    <property type="component" value="Unassembled WGS sequence"/>
</dbReference>
<name>A0A7J7DCE5_TRIWF</name>
<keyword evidence="1" id="KW-0472">Membrane</keyword>
<accession>A0A7J7DCE5</accession>
<feature type="transmembrane region" description="Helical" evidence="1">
    <location>
        <begin position="45"/>
        <end position="64"/>
    </location>
</feature>
<comment type="caution">
    <text evidence="2">The sequence shown here is derived from an EMBL/GenBank/DDBJ whole genome shotgun (WGS) entry which is preliminary data.</text>
</comment>
<dbReference type="EMBL" id="JAAARO010000008">
    <property type="protein sequence ID" value="KAF5743974.1"/>
    <property type="molecule type" value="Genomic_DNA"/>
</dbReference>
<proteinExistence type="predicted"/>
<evidence type="ECO:0000256" key="1">
    <source>
        <dbReference type="SAM" id="Phobius"/>
    </source>
</evidence>
<sequence length="80" mass="8928">MGLRRAFAGSSSFVFVVSVFGFDLVRQFGDVSCTLLDSSEEIDLLSYEGLKVVVFSSLVVFFRFDFFALVRSLSRAVVLE</sequence>
<keyword evidence="3" id="KW-1185">Reference proteome</keyword>
<keyword evidence="1" id="KW-0812">Transmembrane</keyword>
<evidence type="ECO:0000313" key="2">
    <source>
        <dbReference type="EMBL" id="KAF5743974.1"/>
    </source>
</evidence>
<dbReference type="InParanoid" id="A0A7J7DCE5"/>
<gene>
    <name evidence="2" type="ORF">HS088_TW08G00562</name>
</gene>
<reference evidence="2 3" key="1">
    <citation type="journal article" date="2020" name="Nat. Commun.">
        <title>Genome of Tripterygium wilfordii and identification of cytochrome P450 involved in triptolide biosynthesis.</title>
        <authorList>
            <person name="Tu L."/>
            <person name="Su P."/>
            <person name="Zhang Z."/>
            <person name="Gao L."/>
            <person name="Wang J."/>
            <person name="Hu T."/>
            <person name="Zhou J."/>
            <person name="Zhang Y."/>
            <person name="Zhao Y."/>
            <person name="Liu Y."/>
            <person name="Song Y."/>
            <person name="Tong Y."/>
            <person name="Lu Y."/>
            <person name="Yang J."/>
            <person name="Xu C."/>
            <person name="Jia M."/>
            <person name="Peters R.J."/>
            <person name="Huang L."/>
            <person name="Gao W."/>
        </authorList>
    </citation>
    <scope>NUCLEOTIDE SEQUENCE [LARGE SCALE GENOMIC DNA]</scope>
    <source>
        <strain evidence="3">cv. XIE 37</strain>
        <tissue evidence="2">Leaf</tissue>
    </source>
</reference>
<keyword evidence="1" id="KW-1133">Transmembrane helix</keyword>
<organism evidence="2 3">
    <name type="scientific">Tripterygium wilfordii</name>
    <name type="common">Thunder God vine</name>
    <dbReference type="NCBI Taxonomy" id="458696"/>
    <lineage>
        <taxon>Eukaryota</taxon>
        <taxon>Viridiplantae</taxon>
        <taxon>Streptophyta</taxon>
        <taxon>Embryophyta</taxon>
        <taxon>Tracheophyta</taxon>
        <taxon>Spermatophyta</taxon>
        <taxon>Magnoliopsida</taxon>
        <taxon>eudicotyledons</taxon>
        <taxon>Gunneridae</taxon>
        <taxon>Pentapetalae</taxon>
        <taxon>rosids</taxon>
        <taxon>fabids</taxon>
        <taxon>Celastrales</taxon>
        <taxon>Celastraceae</taxon>
        <taxon>Tripterygium</taxon>
    </lineage>
</organism>
<dbReference type="AlphaFoldDB" id="A0A7J7DCE5"/>